<evidence type="ECO:0000256" key="5">
    <source>
        <dbReference type="ARBA" id="ARBA00025719"/>
    </source>
</evidence>
<dbReference type="Gene3D" id="3.30.1020.10">
    <property type="entry name" value="Antioxidant, Horf6, Chain A, domain2"/>
    <property type="match status" value="1"/>
</dbReference>
<dbReference type="Proteomes" id="UP000005222">
    <property type="component" value="Chromosome K"/>
</dbReference>
<dbReference type="InterPro" id="IPR013766">
    <property type="entry name" value="Thioredoxin_domain"/>
</dbReference>
<dbReference type="InterPro" id="IPR036249">
    <property type="entry name" value="Thioredoxin-like_sf"/>
</dbReference>
<dbReference type="InterPro" id="IPR050217">
    <property type="entry name" value="Peroxiredoxin"/>
</dbReference>
<reference evidence="9" key="1">
    <citation type="submission" date="2011-10" db="EMBL/GenBank/DDBJ databases">
        <authorList>
            <person name="Genoscope - CEA"/>
        </authorList>
    </citation>
    <scope>NUCLEOTIDE SEQUENCE</scope>
</reference>
<dbReference type="GO" id="GO:0045454">
    <property type="term" value="P:cell redox homeostasis"/>
    <property type="evidence" value="ECO:0007669"/>
    <property type="project" value="TreeGrafter"/>
</dbReference>
<feature type="active site" description="Cysteine sulfenic acid (-SOH) intermediate; for peroxidase activity" evidence="7">
    <location>
        <position position="88"/>
    </location>
</feature>
<comment type="similarity">
    <text evidence="5">Belongs to the peroxiredoxin family. Prx6 subfamily.</text>
</comment>
<protein>
    <submittedName>
        <fullName evidence="9">Piso0_004672 protein</fullName>
    </submittedName>
</protein>
<dbReference type="FunFam" id="3.30.1020.10:FF:000001">
    <property type="entry name" value="1-Cys peroxiredoxin"/>
    <property type="match status" value="1"/>
</dbReference>
<evidence type="ECO:0000256" key="1">
    <source>
        <dbReference type="ARBA" id="ARBA00022559"/>
    </source>
</evidence>
<keyword evidence="11" id="KW-1185">Reference proteome</keyword>
<dbReference type="GO" id="GO:0006979">
    <property type="term" value="P:response to oxidative stress"/>
    <property type="evidence" value="ECO:0007669"/>
    <property type="project" value="TreeGrafter"/>
</dbReference>
<accession>G8Y9F5</accession>
<keyword evidence="2 6" id="KW-0049">Antioxidant</keyword>
<dbReference type="Proteomes" id="UP000005222">
    <property type="component" value="Chromosome L"/>
</dbReference>
<keyword evidence="1 6" id="KW-0575">Peroxidase</keyword>
<evidence type="ECO:0000256" key="4">
    <source>
        <dbReference type="ARBA" id="ARBA00023284"/>
    </source>
</evidence>
<dbReference type="Gene3D" id="3.40.30.10">
    <property type="entry name" value="Glutaredoxin"/>
    <property type="match status" value="1"/>
</dbReference>
<dbReference type="NCBIfam" id="NF009668">
    <property type="entry name" value="PRK13189.1"/>
    <property type="match status" value="1"/>
</dbReference>
<dbReference type="OrthoDB" id="2996783at2759"/>
<dbReference type="PROSITE" id="PS51352">
    <property type="entry name" value="THIOREDOXIN_2"/>
    <property type="match status" value="1"/>
</dbReference>
<gene>
    <name evidence="9" type="primary">Piso0_004672</name>
    <name evidence="9" type="ORF">GNLVRS01_PISO0K22032g</name>
    <name evidence="10" type="ORF">GNLVRS01_PISO0L22033g</name>
</gene>
<dbReference type="InterPro" id="IPR019479">
    <property type="entry name" value="Peroxiredoxin_C"/>
</dbReference>
<dbReference type="GO" id="GO:0008379">
    <property type="term" value="F:thioredoxin peroxidase activity"/>
    <property type="evidence" value="ECO:0007669"/>
    <property type="project" value="TreeGrafter"/>
</dbReference>
<dbReference type="InterPro" id="IPR000866">
    <property type="entry name" value="AhpC/TSA"/>
</dbReference>
<dbReference type="FunCoup" id="G8Y9F5">
    <property type="interactions" value="614"/>
</dbReference>
<dbReference type="Pfam" id="PF10417">
    <property type="entry name" value="1-cysPrx_C"/>
    <property type="match status" value="1"/>
</dbReference>
<dbReference type="EMBL" id="FO082048">
    <property type="protein sequence ID" value="CCE85100.1"/>
    <property type="molecule type" value="Genomic_DNA"/>
</dbReference>
<dbReference type="PANTHER" id="PTHR10681:SF121">
    <property type="entry name" value="ALKYL HYDROPEROXIDE REDUCTASE C"/>
    <property type="match status" value="1"/>
</dbReference>
<dbReference type="AlphaFoldDB" id="G8Y9F5"/>
<dbReference type="FunFam" id="3.40.30.10:FF:000011">
    <property type="entry name" value="Peroxiredoxin PRX1"/>
    <property type="match status" value="1"/>
</dbReference>
<feature type="domain" description="Thioredoxin" evidence="8">
    <location>
        <begin position="46"/>
        <end position="210"/>
    </location>
</feature>
<dbReference type="GO" id="GO:0005829">
    <property type="term" value="C:cytosol"/>
    <property type="evidence" value="ECO:0007669"/>
    <property type="project" value="TreeGrafter"/>
</dbReference>
<dbReference type="CDD" id="cd03016">
    <property type="entry name" value="PRX_1cys"/>
    <property type="match status" value="1"/>
</dbReference>
<proteinExistence type="inferred from homology"/>
<dbReference type="eggNOG" id="KOG0854">
    <property type="taxonomic scope" value="Eukaryota"/>
</dbReference>
<evidence type="ECO:0000256" key="2">
    <source>
        <dbReference type="ARBA" id="ARBA00022862"/>
    </source>
</evidence>
<sequence>MFGSRLIQSVRPIARSQATKAFLAPTFNAARSARWISFKAEDQPRVRIGSVAPNFDIDTTQGKINFHDYIGNNWVVLFSHPADFTPVCTTELGAFASLEPEFTKRGVKLIGLSTEGVDSHKRWIKDIEDVTSNGAKFNYPIIADSEKKVAFLYDMVSADDFEKLGTSMVPTIRSVFVIDPQKKVRLIMTYPASTGRNSAEVLRVVDALQLTDKKGVVTPIDWTEGQDVIIPPTVSDSDAKAKFGEFTTLKPYLRTTKVK</sequence>
<dbReference type="SUPFAM" id="SSF52833">
    <property type="entry name" value="Thioredoxin-like"/>
    <property type="match status" value="1"/>
</dbReference>
<dbReference type="STRING" id="559304.G8Y9F5"/>
<name>G8Y9F5_PICSO</name>
<evidence type="ECO:0000256" key="7">
    <source>
        <dbReference type="PIRSR" id="PIRSR000239-1"/>
    </source>
</evidence>
<dbReference type="HOGENOM" id="CLU_042529_4_2_1"/>
<keyword evidence="4 6" id="KW-0676">Redox-active center</keyword>
<dbReference type="PIRSF" id="PIRSF000239">
    <property type="entry name" value="AHPC"/>
    <property type="match status" value="1"/>
</dbReference>
<evidence type="ECO:0000256" key="3">
    <source>
        <dbReference type="ARBA" id="ARBA00023002"/>
    </source>
</evidence>
<dbReference type="InterPro" id="IPR024706">
    <property type="entry name" value="Peroxiredoxin_AhpC-typ"/>
</dbReference>
<dbReference type="PANTHER" id="PTHR10681">
    <property type="entry name" value="THIOREDOXIN PEROXIDASE"/>
    <property type="match status" value="1"/>
</dbReference>
<evidence type="ECO:0000313" key="10">
    <source>
        <dbReference type="EMBL" id="CCE85100.1"/>
    </source>
</evidence>
<dbReference type="InParanoid" id="G8Y9F5"/>
<dbReference type="EMBL" id="FO082049">
    <property type="protein sequence ID" value="CCE84069.1"/>
    <property type="molecule type" value="Genomic_DNA"/>
</dbReference>
<reference evidence="11" key="2">
    <citation type="journal article" date="2012" name="G3 (Bethesda)">
        <title>Pichia sorbitophila, an interspecies yeast hybrid reveals early steps of genome resolution following polyploidization.</title>
        <authorList>
            <person name="Leh Louis V."/>
            <person name="Despons L."/>
            <person name="Friedrich A."/>
            <person name="Martin T."/>
            <person name="Durrens P."/>
            <person name="Casaregola S."/>
            <person name="Neuveglise C."/>
            <person name="Fairhead C."/>
            <person name="Marck C."/>
            <person name="Cruz J.A."/>
            <person name="Straub M.L."/>
            <person name="Kugler V."/>
            <person name="Sacerdot C."/>
            <person name="Uzunov Z."/>
            <person name="Thierry A."/>
            <person name="Weiss S."/>
            <person name="Bleykasten C."/>
            <person name="De Montigny J."/>
            <person name="Jacques N."/>
            <person name="Jung P."/>
            <person name="Lemaire M."/>
            <person name="Mallet S."/>
            <person name="Morel G."/>
            <person name="Richard G.F."/>
            <person name="Sarkar A."/>
            <person name="Savel G."/>
            <person name="Schacherer J."/>
            <person name="Seret M.L."/>
            <person name="Talla E."/>
            <person name="Samson G."/>
            <person name="Jubin C."/>
            <person name="Poulain J."/>
            <person name="Vacherie B."/>
            <person name="Barbe V."/>
            <person name="Pelletier E."/>
            <person name="Sherman D.J."/>
            <person name="Westhof E."/>
            <person name="Weissenbach J."/>
            <person name="Baret P.V."/>
            <person name="Wincker P."/>
            <person name="Gaillardin C."/>
            <person name="Dujon B."/>
            <person name="Souciet J.L."/>
        </authorList>
    </citation>
    <scope>NUCLEOTIDE SEQUENCE [LARGE SCALE GENOMIC DNA]</scope>
    <source>
        <strain evidence="11">ATCC MYA-4447 / BCRC 22081 / CBS 7064 / NBRC 10061 / NRRL Y-12695</strain>
    </source>
</reference>
<dbReference type="GO" id="GO:0033554">
    <property type="term" value="P:cellular response to stress"/>
    <property type="evidence" value="ECO:0007669"/>
    <property type="project" value="TreeGrafter"/>
</dbReference>
<evidence type="ECO:0000313" key="11">
    <source>
        <dbReference type="Proteomes" id="UP000005222"/>
    </source>
</evidence>
<dbReference type="Pfam" id="PF00578">
    <property type="entry name" value="AhpC-TSA"/>
    <property type="match status" value="1"/>
</dbReference>
<dbReference type="GO" id="GO:0042744">
    <property type="term" value="P:hydrogen peroxide catabolic process"/>
    <property type="evidence" value="ECO:0007669"/>
    <property type="project" value="TreeGrafter"/>
</dbReference>
<keyword evidence="3 6" id="KW-0560">Oxidoreductase</keyword>
<organism evidence="9 11">
    <name type="scientific">Pichia sorbitophila (strain ATCC MYA-4447 / BCRC 22081 / CBS 7064 / NBRC 10061 / NRRL Y-12695)</name>
    <name type="common">Hybrid yeast</name>
    <dbReference type="NCBI Taxonomy" id="559304"/>
    <lineage>
        <taxon>Eukaryota</taxon>
        <taxon>Fungi</taxon>
        <taxon>Dikarya</taxon>
        <taxon>Ascomycota</taxon>
        <taxon>Saccharomycotina</taxon>
        <taxon>Pichiomycetes</taxon>
        <taxon>Debaryomycetaceae</taxon>
        <taxon>Millerozyma</taxon>
    </lineage>
</organism>
<evidence type="ECO:0000256" key="6">
    <source>
        <dbReference type="PIRNR" id="PIRNR000239"/>
    </source>
</evidence>
<evidence type="ECO:0000313" key="9">
    <source>
        <dbReference type="EMBL" id="CCE84069.1"/>
    </source>
</evidence>
<evidence type="ECO:0000259" key="8">
    <source>
        <dbReference type="PROSITE" id="PS51352"/>
    </source>
</evidence>
<comment type="function">
    <text evidence="6">Thiol-specific peroxidase that catalyzes the reduction of hydrogen peroxide and organic hydroperoxides to water and alcohols, respectively.</text>
</comment>
<dbReference type="InterPro" id="IPR045020">
    <property type="entry name" value="PRX_1cys"/>
</dbReference>